<evidence type="ECO:0000256" key="1">
    <source>
        <dbReference type="SAM" id="MobiDB-lite"/>
    </source>
</evidence>
<gene>
    <name evidence="3" type="ORF">QIT00_36690</name>
</gene>
<protein>
    <recommendedName>
        <fullName evidence="5">Secreted protein</fullName>
    </recommendedName>
</protein>
<feature type="compositionally biased region" description="Basic and acidic residues" evidence="1">
    <location>
        <begin position="104"/>
        <end position="119"/>
    </location>
</feature>
<keyword evidence="4" id="KW-1185">Reference proteome</keyword>
<evidence type="ECO:0000256" key="2">
    <source>
        <dbReference type="SAM" id="SignalP"/>
    </source>
</evidence>
<feature type="chain" id="PRO_5046037120" description="Secreted protein" evidence="2">
    <location>
        <begin position="21"/>
        <end position="164"/>
    </location>
</feature>
<accession>A0ABT6T7Z7</accession>
<keyword evidence="2" id="KW-0732">Signal</keyword>
<proteinExistence type="predicted"/>
<dbReference type="EMBL" id="JASCIS010000070">
    <property type="protein sequence ID" value="MDI3424018.1"/>
    <property type="molecule type" value="Genomic_DNA"/>
</dbReference>
<evidence type="ECO:0000313" key="3">
    <source>
        <dbReference type="EMBL" id="MDI3424018.1"/>
    </source>
</evidence>
<evidence type="ECO:0008006" key="5">
    <source>
        <dbReference type="Google" id="ProtNLM"/>
    </source>
</evidence>
<feature type="signal peptide" evidence="2">
    <location>
        <begin position="1"/>
        <end position="20"/>
    </location>
</feature>
<name>A0ABT6T7Z7_9ACTN</name>
<organism evidence="3 4">
    <name type="scientific">Streptomyces luteolus</name>
    <dbReference type="NCBI Taxonomy" id="3043615"/>
    <lineage>
        <taxon>Bacteria</taxon>
        <taxon>Bacillati</taxon>
        <taxon>Actinomycetota</taxon>
        <taxon>Actinomycetes</taxon>
        <taxon>Kitasatosporales</taxon>
        <taxon>Streptomycetaceae</taxon>
        <taxon>Streptomyces</taxon>
    </lineage>
</organism>
<sequence length="164" mass="16578">MALAAGTGLACAAVSAPAVAGSPVGASVAAQAPEPSPSDSECPADKPEQCPAGSKDRDEVEGRQEQVEKDQAQAKQDMAEAKEQATECPPTSKKCMGALTGDGAQHKEGMAEAREELDGMRPAPSDNAADAVAGSCDAFAADLPPALVSSDPKELTRVCELMAP</sequence>
<feature type="region of interest" description="Disordered" evidence="1">
    <location>
        <begin position="16"/>
        <end position="129"/>
    </location>
</feature>
<evidence type="ECO:0000313" key="4">
    <source>
        <dbReference type="Proteomes" id="UP001237105"/>
    </source>
</evidence>
<comment type="caution">
    <text evidence="3">The sequence shown here is derived from an EMBL/GenBank/DDBJ whole genome shotgun (WGS) entry which is preliminary data.</text>
</comment>
<dbReference type="RefSeq" id="WP_282539843.1">
    <property type="nucleotide sequence ID" value="NZ_JASCIS010000070.1"/>
</dbReference>
<reference evidence="3 4" key="1">
    <citation type="submission" date="2023-05" db="EMBL/GenBank/DDBJ databases">
        <title>Draft genome sequence of Streptomyces sp. B-S-A12 isolated from a cave soil in Thailand.</title>
        <authorList>
            <person name="Chamroensaksri N."/>
            <person name="Muangham S."/>
        </authorList>
    </citation>
    <scope>NUCLEOTIDE SEQUENCE [LARGE SCALE GENOMIC DNA]</scope>
    <source>
        <strain evidence="3 4">B-S-A12</strain>
    </source>
</reference>
<feature type="compositionally biased region" description="Low complexity" evidence="1">
    <location>
        <begin position="16"/>
        <end position="33"/>
    </location>
</feature>
<feature type="compositionally biased region" description="Basic and acidic residues" evidence="1">
    <location>
        <begin position="43"/>
        <end position="85"/>
    </location>
</feature>
<dbReference type="Proteomes" id="UP001237105">
    <property type="component" value="Unassembled WGS sequence"/>
</dbReference>